<gene>
    <name evidence="9" type="ORF">KR50_23640</name>
</gene>
<keyword evidence="6 8" id="KW-0408">Iron</keyword>
<keyword evidence="7" id="KW-0503">Monooxygenase</keyword>
<comment type="caution">
    <text evidence="9">The sequence shown here is derived from an EMBL/GenBank/DDBJ whole genome shotgun (WGS) entry which is preliminary data.</text>
</comment>
<dbReference type="GO" id="GO:0016705">
    <property type="term" value="F:oxidoreductase activity, acting on paired donors, with incorporation or reduction of molecular oxygen"/>
    <property type="evidence" value="ECO:0007669"/>
    <property type="project" value="InterPro"/>
</dbReference>
<evidence type="ECO:0008006" key="11">
    <source>
        <dbReference type="Google" id="ProtNLM"/>
    </source>
</evidence>
<evidence type="ECO:0000256" key="1">
    <source>
        <dbReference type="ARBA" id="ARBA00001971"/>
    </source>
</evidence>
<dbReference type="Proteomes" id="UP000031972">
    <property type="component" value="Unassembled WGS sequence"/>
</dbReference>
<dbReference type="GO" id="GO:0020037">
    <property type="term" value="F:heme binding"/>
    <property type="evidence" value="ECO:0007669"/>
    <property type="project" value="InterPro"/>
</dbReference>
<proteinExistence type="inferred from homology"/>
<keyword evidence="10" id="KW-1185">Reference proteome</keyword>
<dbReference type="PATRIC" id="fig|220754.4.peg.2380"/>
<evidence type="ECO:0000256" key="5">
    <source>
        <dbReference type="ARBA" id="ARBA00023002"/>
    </source>
</evidence>
<dbReference type="SUPFAM" id="SSF48264">
    <property type="entry name" value="Cytochrome P450"/>
    <property type="match status" value="1"/>
</dbReference>
<evidence type="ECO:0000256" key="3">
    <source>
        <dbReference type="ARBA" id="ARBA00022617"/>
    </source>
</evidence>
<keyword evidence="5" id="KW-0560">Oxidoreductase</keyword>
<dbReference type="GO" id="GO:0016125">
    <property type="term" value="P:sterol metabolic process"/>
    <property type="evidence" value="ECO:0007669"/>
    <property type="project" value="TreeGrafter"/>
</dbReference>
<evidence type="ECO:0000256" key="8">
    <source>
        <dbReference type="PIRSR" id="PIRSR602401-1"/>
    </source>
</evidence>
<feature type="binding site" description="axial binding residue" evidence="8">
    <location>
        <position position="365"/>
    </location>
    <ligand>
        <name>heme</name>
        <dbReference type="ChEBI" id="CHEBI:30413"/>
    </ligand>
    <ligandPart>
        <name>Fe</name>
        <dbReference type="ChEBI" id="CHEBI:18248"/>
    </ligandPart>
</feature>
<dbReference type="CDD" id="cd11067">
    <property type="entry name" value="CYP152"/>
    <property type="match status" value="1"/>
</dbReference>
<evidence type="ECO:0000256" key="2">
    <source>
        <dbReference type="ARBA" id="ARBA00010617"/>
    </source>
</evidence>
<sequence length="436" mass="49805">MKVKTPIPRAKGIDNSLSLIKEGFHFLPNQRKEMQSDIFKTRILGQKAICIAGEEAAEVFYNNDLFKRKGAMPKPLKLSLFGEGSLHGLDGEPHKNRKRMFLSMFTPERVEDLVDLALKHLDAKAGEWQSQDGVAVLDQMQEILTRAGCEWAGVPLAEGEVQQRTDEVVAMVDSFGGSLSRFRDGKKARDSHEEWLQKIIKSVRKGKYNPPENTAVYTIAHHRDEKGKPFDLHTAAVELSNAFRPLIATANFLVFGALAMHEHPETRQKIAADEDRYSHMFSQEVRRYYPFVPAMAAKVKKDFTWHDYTFKKDTLVILDIFGTNRHPDSWEQAETFLPERFKDWQGSPFAFIPQGGGDHHIGHRCAGEWLTVYVMRAFFKYFAQNISYDVPEQDLSYSLERMPTFPKSGFVITNVKKAADSDELLHSMQKRHTAIQ</sequence>
<comment type="similarity">
    <text evidence="2">Belongs to the cytochrome P450 family.</text>
</comment>
<dbReference type="Pfam" id="PF00067">
    <property type="entry name" value="p450"/>
    <property type="match status" value="1"/>
</dbReference>
<dbReference type="InterPro" id="IPR036396">
    <property type="entry name" value="Cyt_P450_sf"/>
</dbReference>
<accession>A0A0C2VDQ3</accession>
<protein>
    <recommendedName>
        <fullName evidence="11">Cytochrome P450</fullName>
    </recommendedName>
</protein>
<name>A0A0C2VDQ3_9BACL</name>
<evidence type="ECO:0000256" key="7">
    <source>
        <dbReference type="ARBA" id="ARBA00023033"/>
    </source>
</evidence>
<reference evidence="9 10" key="1">
    <citation type="submission" date="2015-01" db="EMBL/GenBank/DDBJ databases">
        <title>Jeotgalibacillus campisalis genome sequencing.</title>
        <authorList>
            <person name="Goh K.M."/>
            <person name="Chan K.-G."/>
            <person name="Yaakop A.S."/>
            <person name="Ee R."/>
            <person name="Gan H.M."/>
            <person name="Chan C.S."/>
        </authorList>
    </citation>
    <scope>NUCLEOTIDE SEQUENCE [LARGE SCALE GENOMIC DNA]</scope>
    <source>
        <strain evidence="9 10">SF-57</strain>
    </source>
</reference>
<dbReference type="PANTHER" id="PTHR24286:SF24">
    <property type="entry name" value="LANOSTEROL 14-ALPHA DEMETHYLASE"/>
    <property type="match status" value="1"/>
</dbReference>
<keyword evidence="3 8" id="KW-0349">Heme</keyword>
<dbReference type="PRINTS" id="PR00463">
    <property type="entry name" value="EP450I"/>
</dbReference>
<dbReference type="AlphaFoldDB" id="A0A0C2VDQ3"/>
<keyword evidence="4 8" id="KW-0479">Metal-binding</keyword>
<dbReference type="PANTHER" id="PTHR24286">
    <property type="entry name" value="CYTOCHROME P450 26"/>
    <property type="match status" value="1"/>
</dbReference>
<dbReference type="OrthoDB" id="9764248at2"/>
<dbReference type="InterPro" id="IPR002401">
    <property type="entry name" value="Cyt_P450_E_grp-I"/>
</dbReference>
<comment type="cofactor">
    <cofactor evidence="1 8">
        <name>heme</name>
        <dbReference type="ChEBI" id="CHEBI:30413"/>
    </cofactor>
</comment>
<dbReference type="EMBL" id="JXRR01000015">
    <property type="protein sequence ID" value="KIL47042.1"/>
    <property type="molecule type" value="Genomic_DNA"/>
</dbReference>
<dbReference type="GO" id="GO:0004497">
    <property type="term" value="F:monooxygenase activity"/>
    <property type="evidence" value="ECO:0007669"/>
    <property type="project" value="UniProtKB-KW"/>
</dbReference>
<evidence type="ECO:0000256" key="4">
    <source>
        <dbReference type="ARBA" id="ARBA00022723"/>
    </source>
</evidence>
<dbReference type="GO" id="GO:0005506">
    <property type="term" value="F:iron ion binding"/>
    <property type="evidence" value="ECO:0007669"/>
    <property type="project" value="InterPro"/>
</dbReference>
<dbReference type="InterPro" id="IPR001128">
    <property type="entry name" value="Cyt_P450"/>
</dbReference>
<evidence type="ECO:0000313" key="10">
    <source>
        <dbReference type="Proteomes" id="UP000031972"/>
    </source>
</evidence>
<dbReference type="Gene3D" id="1.10.630.10">
    <property type="entry name" value="Cytochrome P450"/>
    <property type="match status" value="1"/>
</dbReference>
<organism evidence="9 10">
    <name type="scientific">Jeotgalibacillus campisalis</name>
    <dbReference type="NCBI Taxonomy" id="220754"/>
    <lineage>
        <taxon>Bacteria</taxon>
        <taxon>Bacillati</taxon>
        <taxon>Bacillota</taxon>
        <taxon>Bacilli</taxon>
        <taxon>Bacillales</taxon>
        <taxon>Caryophanaceae</taxon>
        <taxon>Jeotgalibacillus</taxon>
    </lineage>
</organism>
<evidence type="ECO:0000256" key="6">
    <source>
        <dbReference type="ARBA" id="ARBA00023004"/>
    </source>
</evidence>
<dbReference type="RefSeq" id="WP_041058466.1">
    <property type="nucleotide sequence ID" value="NZ_JXRR01000015.1"/>
</dbReference>
<evidence type="ECO:0000313" key="9">
    <source>
        <dbReference type="EMBL" id="KIL47042.1"/>
    </source>
</evidence>